<keyword evidence="3" id="KW-1185">Reference proteome</keyword>
<reference evidence="2 3" key="1">
    <citation type="submission" date="2021-06" db="EMBL/GenBank/DDBJ databases">
        <authorList>
            <person name="Sun Q."/>
            <person name="Li D."/>
        </authorList>
    </citation>
    <scope>NUCLEOTIDE SEQUENCE [LARGE SCALE GENOMIC DNA]</scope>
    <source>
        <strain evidence="2 3">MSJ-5</strain>
    </source>
</reference>
<keyword evidence="1" id="KW-0812">Transmembrane</keyword>
<dbReference type="EMBL" id="JAHLQK010000001">
    <property type="protein sequence ID" value="MBU5675655.1"/>
    <property type="molecule type" value="Genomic_DNA"/>
</dbReference>
<keyword evidence="1" id="KW-1133">Transmembrane helix</keyword>
<evidence type="ECO:0000313" key="2">
    <source>
        <dbReference type="EMBL" id="MBU5675655.1"/>
    </source>
</evidence>
<feature type="transmembrane region" description="Helical" evidence="1">
    <location>
        <begin position="12"/>
        <end position="32"/>
    </location>
</feature>
<name>A0ABS6FZH7_9FIRM</name>
<organism evidence="2 3">
    <name type="scientific">Alkaliphilus flagellatus</name>
    <dbReference type="NCBI Taxonomy" id="2841507"/>
    <lineage>
        <taxon>Bacteria</taxon>
        <taxon>Bacillati</taxon>
        <taxon>Bacillota</taxon>
        <taxon>Clostridia</taxon>
        <taxon>Peptostreptococcales</taxon>
        <taxon>Natronincolaceae</taxon>
        <taxon>Alkaliphilus</taxon>
    </lineage>
</organism>
<sequence>MSHYKKKLPRSYYNIIILLLILLVLFSMVRLISNKESLVLTNNESYQSEVFKLDRDEKVDNNFLIKTLQHMFPNRKVEKQYKPVFSFKEVYTSFFNSIFIIDFKNPLTFVQAQFPVVIAHHETLMANIPQNDNYEEIEEDWSREIHFVDYDGEEKTVTVDTNIDSEYYIDKNELTDQDDIGEIEEGIYVVGEESVVDSLNPISNGDLANIPRPKSIAIEKDKPSILIYHTHGTESYNPATEGNFHSLRKEYTVIAVADIVTKELEKRGYNVIHDYTYHDYPSYNGSYGRSVVTAKGILEKNPSIKVVLDIHRDGYDKITTRSDRLSLIENSRTKINGEYVARFQFVIGGKTKNRKEVESFAHFVKAVSDSKYPGFSKEPLVNRYGSYNQFLTDNAALIELGSNTNTIEEAKKAGYYLADVLGDALKLLEE</sequence>
<comment type="caution">
    <text evidence="2">The sequence shown here is derived from an EMBL/GenBank/DDBJ whole genome shotgun (WGS) entry which is preliminary data.</text>
</comment>
<evidence type="ECO:0000256" key="1">
    <source>
        <dbReference type="SAM" id="Phobius"/>
    </source>
</evidence>
<evidence type="ECO:0000313" key="3">
    <source>
        <dbReference type="Proteomes" id="UP000779508"/>
    </source>
</evidence>
<dbReference type="RefSeq" id="WP_216415119.1">
    <property type="nucleotide sequence ID" value="NZ_JAHLQK010000001.1"/>
</dbReference>
<dbReference type="NCBIfam" id="TIGR02867">
    <property type="entry name" value="spore_II_P"/>
    <property type="match status" value="1"/>
</dbReference>
<accession>A0ABS6FZH7</accession>
<dbReference type="Pfam" id="PF07454">
    <property type="entry name" value="SpoIIP"/>
    <property type="match status" value="1"/>
</dbReference>
<proteinExistence type="predicted"/>
<keyword evidence="1" id="KW-0472">Membrane</keyword>
<gene>
    <name evidence="2" type="ORF">KQI88_04430</name>
</gene>
<protein>
    <submittedName>
        <fullName evidence="2">Stage II sporulation protein P</fullName>
    </submittedName>
</protein>
<dbReference type="InterPro" id="IPR010897">
    <property type="entry name" value="Spore_II_P"/>
</dbReference>
<dbReference type="Proteomes" id="UP000779508">
    <property type="component" value="Unassembled WGS sequence"/>
</dbReference>